<proteinExistence type="predicted"/>
<name>A0A397I7C3_9GLOM</name>
<dbReference type="InterPro" id="IPR006597">
    <property type="entry name" value="Sel1-like"/>
</dbReference>
<accession>A0A397I7C3</accession>
<dbReference type="OrthoDB" id="272077at2759"/>
<dbReference type="Gene3D" id="1.25.40.10">
    <property type="entry name" value="Tetratricopeptide repeat domain"/>
    <property type="match status" value="1"/>
</dbReference>
<keyword evidence="2" id="KW-1185">Reference proteome</keyword>
<sequence>MHLRDFLDYNKILRLYTINKYFRKVNIFNVGDSDENSIGAVKIKKKEALKWYLKAAEKEHNKSQYTVENIIKMVTHQVKAFECDENSIGAVKIKKKEALKWYLKAAEKEHNKSQYTVENIIKMVTHQVKAFEWYKNLQKMNLLIADTCLENAYMKDIGLIKQRKMGIYLLMNY</sequence>
<organism evidence="1 2">
    <name type="scientific">Diversispora epigaea</name>
    <dbReference type="NCBI Taxonomy" id="1348612"/>
    <lineage>
        <taxon>Eukaryota</taxon>
        <taxon>Fungi</taxon>
        <taxon>Fungi incertae sedis</taxon>
        <taxon>Mucoromycota</taxon>
        <taxon>Glomeromycotina</taxon>
        <taxon>Glomeromycetes</taxon>
        <taxon>Diversisporales</taxon>
        <taxon>Diversisporaceae</taxon>
        <taxon>Diversispora</taxon>
    </lineage>
</organism>
<dbReference type="InterPro" id="IPR011990">
    <property type="entry name" value="TPR-like_helical_dom_sf"/>
</dbReference>
<dbReference type="Proteomes" id="UP000266861">
    <property type="component" value="Unassembled WGS sequence"/>
</dbReference>
<reference evidence="1 2" key="1">
    <citation type="submission" date="2018-08" db="EMBL/GenBank/DDBJ databases">
        <title>Genome and evolution of the arbuscular mycorrhizal fungus Diversispora epigaea (formerly Glomus versiforme) and its bacterial endosymbionts.</title>
        <authorList>
            <person name="Sun X."/>
            <person name="Fei Z."/>
            <person name="Harrison M."/>
        </authorList>
    </citation>
    <scope>NUCLEOTIDE SEQUENCE [LARGE SCALE GENOMIC DNA]</scope>
    <source>
        <strain evidence="1 2">IT104</strain>
    </source>
</reference>
<comment type="caution">
    <text evidence="1">The sequence shown here is derived from an EMBL/GenBank/DDBJ whole genome shotgun (WGS) entry which is preliminary data.</text>
</comment>
<dbReference type="EMBL" id="PQFF01000234">
    <property type="protein sequence ID" value="RHZ71641.1"/>
    <property type="molecule type" value="Genomic_DNA"/>
</dbReference>
<gene>
    <name evidence="1" type="ORF">Glove_256g187</name>
</gene>
<evidence type="ECO:0000313" key="2">
    <source>
        <dbReference type="Proteomes" id="UP000266861"/>
    </source>
</evidence>
<protein>
    <submittedName>
        <fullName evidence="1">Uncharacterized protein</fullName>
    </submittedName>
</protein>
<dbReference type="Pfam" id="PF08238">
    <property type="entry name" value="Sel1"/>
    <property type="match status" value="3"/>
</dbReference>
<dbReference type="AlphaFoldDB" id="A0A397I7C3"/>
<dbReference type="SUPFAM" id="SSF81901">
    <property type="entry name" value="HCP-like"/>
    <property type="match status" value="1"/>
</dbReference>
<evidence type="ECO:0000313" key="1">
    <source>
        <dbReference type="EMBL" id="RHZ71641.1"/>
    </source>
</evidence>